<evidence type="ECO:0000313" key="1">
    <source>
        <dbReference type="EMBL" id="KZT08167.1"/>
    </source>
</evidence>
<sequence>MDFRASPPPEVDVLREATSVYGIADSSVATLQSSEETLIGIWDGEGDAQSFVSSYQQSDENESDWNTTCTDSTSNVSPVFFTCSGYRHILRNSPSFKLPDPEISETWNGIEDEGCLMALLADSVQDAKSLSTSSLEFLAGFNRFVHCAQFVEVFTWTQGSIPDFAALKRFIQWLPRNRILFPQLRELRIHRYTQTYRMMILPAETMFSSALQALYLDHDCIAPTDLVNLLDIAKIRCRKLAILHIGKLSMHASRSSRALANTTLVSFLKSADLEEFSLKFMIPPAALQALSVMTRLKSLYFVCPTGFHSRWHFLRNAVHNKIRDSPPSYSTSLTKLRIRTRDINTTLLKVIGSISSQQLKTLDIILDEWPNAEVRMQFSESVRKLRCARGGLDINLHELV</sequence>
<protein>
    <submittedName>
        <fullName evidence="1">Uncharacterized protein</fullName>
    </submittedName>
</protein>
<name>A0A165F1E7_9APHY</name>
<organism evidence="1 2">
    <name type="scientific">Laetiporus sulphureus 93-53</name>
    <dbReference type="NCBI Taxonomy" id="1314785"/>
    <lineage>
        <taxon>Eukaryota</taxon>
        <taxon>Fungi</taxon>
        <taxon>Dikarya</taxon>
        <taxon>Basidiomycota</taxon>
        <taxon>Agaricomycotina</taxon>
        <taxon>Agaricomycetes</taxon>
        <taxon>Polyporales</taxon>
        <taxon>Laetiporus</taxon>
    </lineage>
</organism>
<keyword evidence="2" id="KW-1185">Reference proteome</keyword>
<dbReference type="AlphaFoldDB" id="A0A165F1E7"/>
<reference evidence="1 2" key="1">
    <citation type="journal article" date="2016" name="Mol. Biol. Evol.">
        <title>Comparative Genomics of Early-Diverging Mushroom-Forming Fungi Provides Insights into the Origins of Lignocellulose Decay Capabilities.</title>
        <authorList>
            <person name="Nagy L.G."/>
            <person name="Riley R."/>
            <person name="Tritt A."/>
            <person name="Adam C."/>
            <person name="Daum C."/>
            <person name="Floudas D."/>
            <person name="Sun H."/>
            <person name="Yadav J.S."/>
            <person name="Pangilinan J."/>
            <person name="Larsson K.H."/>
            <person name="Matsuura K."/>
            <person name="Barry K."/>
            <person name="Labutti K."/>
            <person name="Kuo R."/>
            <person name="Ohm R.A."/>
            <person name="Bhattacharya S.S."/>
            <person name="Shirouzu T."/>
            <person name="Yoshinaga Y."/>
            <person name="Martin F.M."/>
            <person name="Grigoriev I.V."/>
            <person name="Hibbett D.S."/>
        </authorList>
    </citation>
    <scope>NUCLEOTIDE SEQUENCE [LARGE SCALE GENOMIC DNA]</scope>
    <source>
        <strain evidence="1 2">93-53</strain>
    </source>
</reference>
<evidence type="ECO:0000313" key="2">
    <source>
        <dbReference type="Proteomes" id="UP000076871"/>
    </source>
</evidence>
<proteinExistence type="predicted"/>
<dbReference type="Proteomes" id="UP000076871">
    <property type="component" value="Unassembled WGS sequence"/>
</dbReference>
<dbReference type="RefSeq" id="XP_040765907.1">
    <property type="nucleotide sequence ID" value="XM_040911540.1"/>
</dbReference>
<dbReference type="SUPFAM" id="SSF52047">
    <property type="entry name" value="RNI-like"/>
    <property type="match status" value="1"/>
</dbReference>
<accession>A0A165F1E7</accession>
<dbReference type="InParanoid" id="A0A165F1E7"/>
<dbReference type="EMBL" id="KV427616">
    <property type="protein sequence ID" value="KZT08167.1"/>
    <property type="molecule type" value="Genomic_DNA"/>
</dbReference>
<gene>
    <name evidence="1" type="ORF">LAESUDRAFT_749036</name>
</gene>
<dbReference type="GeneID" id="63828568"/>